<protein>
    <submittedName>
        <fullName evidence="2">Molybdopterin-biosynthesis enzyme MoeA-like protein</fullName>
    </submittedName>
</protein>
<dbReference type="SMART" id="SM00852">
    <property type="entry name" value="MoCF_biosynth"/>
    <property type="match status" value="1"/>
</dbReference>
<evidence type="ECO:0000313" key="2">
    <source>
        <dbReference type="EMBL" id="RLJ63765.1"/>
    </source>
</evidence>
<dbReference type="EMBL" id="RCCI01000006">
    <property type="protein sequence ID" value="RLJ63765.1"/>
    <property type="molecule type" value="Genomic_DNA"/>
</dbReference>
<feature type="domain" description="MoaB/Mog" evidence="1">
    <location>
        <begin position="10"/>
        <end position="173"/>
    </location>
</feature>
<proteinExistence type="predicted"/>
<dbReference type="Proteomes" id="UP000268908">
    <property type="component" value="Unassembled WGS sequence"/>
</dbReference>
<keyword evidence="3" id="KW-1185">Reference proteome</keyword>
<accession>A0A497XB19</accession>
<dbReference type="AlphaFoldDB" id="A0A497XB19"/>
<evidence type="ECO:0000259" key="1">
    <source>
        <dbReference type="SMART" id="SM00852"/>
    </source>
</evidence>
<dbReference type="OrthoDB" id="9801454at2"/>
<dbReference type="SUPFAM" id="SSF53218">
    <property type="entry name" value="Molybdenum cofactor biosynthesis proteins"/>
    <property type="match status" value="1"/>
</dbReference>
<gene>
    <name evidence="2" type="ORF">DFR35_2398</name>
</gene>
<dbReference type="PANTHER" id="PTHR13939:SF0">
    <property type="entry name" value="NMN AMIDOHYDROLASE-LIKE PROTEIN YFAY"/>
    <property type="match status" value="1"/>
</dbReference>
<dbReference type="Gene3D" id="3.40.980.10">
    <property type="entry name" value="MoaB/Mog-like domain"/>
    <property type="match status" value="1"/>
</dbReference>
<name>A0A497XB19_9PROT</name>
<reference evidence="2 3" key="1">
    <citation type="submission" date="2018-10" db="EMBL/GenBank/DDBJ databases">
        <title>Genomic Encyclopedia of Type Strains, Phase IV (KMG-IV): sequencing the most valuable type-strain genomes for metagenomic binning, comparative biology and taxonomic classification.</title>
        <authorList>
            <person name="Goeker M."/>
        </authorList>
    </citation>
    <scope>NUCLEOTIDE SEQUENCE [LARGE SCALE GENOMIC DNA]</scope>
    <source>
        <strain evidence="2 3">DSM 26916</strain>
    </source>
</reference>
<dbReference type="Pfam" id="PF00994">
    <property type="entry name" value="MoCF_biosynth"/>
    <property type="match status" value="1"/>
</dbReference>
<dbReference type="InterPro" id="IPR050101">
    <property type="entry name" value="CinA"/>
</dbReference>
<comment type="caution">
    <text evidence="2">The sequence shown here is derived from an EMBL/GenBank/DDBJ whole genome shotgun (WGS) entry which is preliminary data.</text>
</comment>
<organism evidence="2 3">
    <name type="scientific">Sulfurisoma sediminicola</name>
    <dbReference type="NCBI Taxonomy" id="1381557"/>
    <lineage>
        <taxon>Bacteria</taxon>
        <taxon>Pseudomonadati</taxon>
        <taxon>Pseudomonadota</taxon>
        <taxon>Betaproteobacteria</taxon>
        <taxon>Nitrosomonadales</taxon>
        <taxon>Sterolibacteriaceae</taxon>
        <taxon>Sulfurisoma</taxon>
    </lineage>
</organism>
<evidence type="ECO:0000313" key="3">
    <source>
        <dbReference type="Proteomes" id="UP000268908"/>
    </source>
</evidence>
<dbReference type="InterPro" id="IPR001453">
    <property type="entry name" value="MoaB/Mog_dom"/>
</dbReference>
<dbReference type="InterPro" id="IPR036425">
    <property type="entry name" value="MoaB/Mog-like_dom_sf"/>
</dbReference>
<sequence>MDRSVVTGWGAIIIGDEIMRGKRQDKHFVRAIEIMAARGLHLDWVEYLGDDRARLADTLRRTMSGGDVVFSFGGIGVTPDDHTRQAAAAAAGVALELHPEAEREIRARMAEMSQEVTPARLELGTFPLGSRIVPNPFNRIPGFSFGHHHFLPGFPQMAWPMLEWVLDTHYPEFFRQKTEAEFALIVWDGLEGQLLDLMRRIESEFAGVAVFSLPSFGSETVRRHIELGVRGTPELAAAAFAAMRAELERRGCELGDK</sequence>
<dbReference type="PANTHER" id="PTHR13939">
    <property type="entry name" value="NICOTINAMIDE-NUCLEOTIDE AMIDOHYDROLASE PNCC"/>
    <property type="match status" value="1"/>
</dbReference>
<dbReference type="CDD" id="cd00885">
    <property type="entry name" value="cinA"/>
    <property type="match status" value="1"/>
</dbReference>
<dbReference type="RefSeq" id="WP_121242692.1">
    <property type="nucleotide sequence ID" value="NZ_BHVV01000003.1"/>
</dbReference>